<evidence type="ECO:0000313" key="1">
    <source>
        <dbReference type="EnsemblMetazoa" id="XP_028513579.1"/>
    </source>
</evidence>
<dbReference type="GeneID" id="114574634"/>
<dbReference type="AlphaFoldDB" id="A0A913YEV7"/>
<keyword evidence="2" id="KW-1185">Reference proteome</keyword>
<organism evidence="1 2">
    <name type="scientific">Exaiptasia diaphana</name>
    <name type="common">Tropical sea anemone</name>
    <name type="synonym">Aiptasia pulchella</name>
    <dbReference type="NCBI Taxonomy" id="2652724"/>
    <lineage>
        <taxon>Eukaryota</taxon>
        <taxon>Metazoa</taxon>
        <taxon>Cnidaria</taxon>
        <taxon>Anthozoa</taxon>
        <taxon>Hexacorallia</taxon>
        <taxon>Actiniaria</taxon>
        <taxon>Aiptasiidae</taxon>
        <taxon>Exaiptasia</taxon>
    </lineage>
</organism>
<dbReference type="RefSeq" id="XP_028513579.1">
    <property type="nucleotide sequence ID" value="XM_028657778.1"/>
</dbReference>
<name>A0A913YEV7_EXADI</name>
<dbReference type="Proteomes" id="UP000887567">
    <property type="component" value="Unplaced"/>
</dbReference>
<dbReference type="KEGG" id="epa:114574634"/>
<reference evidence="1" key="1">
    <citation type="submission" date="2022-11" db="UniProtKB">
        <authorList>
            <consortium name="EnsemblMetazoa"/>
        </authorList>
    </citation>
    <scope>IDENTIFICATION</scope>
</reference>
<protein>
    <submittedName>
        <fullName evidence="1">Uncharacterized protein</fullName>
    </submittedName>
</protein>
<sequence length="728" mass="84657">MIQACTLPLNAQPKFEDTLKDPLIIRRVVEFLVIAMVAEAATPTDLVKKVFIEELARSAVLKKHFPEWNSMPKLDETRKDVRGSGRSPTMDDVALKLLYIMKTNGFSDQQWQSFFTNISEEVVMMESFPFPANHIKIRFLCVLVLFCIFICAVDSNSTSFVNVSLKDDREGNLKHLSKRFIFDNQFFYWDKMKVEKYLSREVIKEQLDDWVRELREKKILAKTTTVTEITETFKMTSELKLKDVLFFLRFFPLIYRDMKQSSVLFEIPIDGMYVRLRLEDTMSMVNWGDSKMFKAAFLMKNGKGEDLASIQSIANDLQKVAWNFGFKVFNNDIAEPIKNVLQVLLDSTLISSGHFEKAFVFNHNKWLNKEIKEDIIKAGIKFLLSTSLQRFQPSMLQDLYHNLREQLHKYIVYKVENRRFVKLKYELTYSMMMTASLYRREWQDLSTNVIVSVKDHTGDFITITVNPTNKVNLRTIFKLLQSILYFSHGKVKCVVPFGGKNRIFYLSRAKRGHSQIIVQTNNNDWEQEARQEKKLGDIWWAPDYNSMIKVLTEIPDQKELASTMIQAYTSPLNNVQPNFEHILKKPLIIRCVFEFLVIAMVADAAAPTEFVKIVFIEKLAEIVEKKKTFPGWKSMPKLEKPRKDVKGSGRSPTMDDVALELLYKMREGKFKSITDAFSLKNFPAIKKQGGTDLARKYVYYNGESYIPSFWIIKKADEIVEAATCVWLI</sequence>
<accession>A0A913YEV7</accession>
<dbReference type="EnsemblMetazoa" id="XM_028657778.1">
    <property type="protein sequence ID" value="XP_028513579.1"/>
    <property type="gene ID" value="LOC114574634"/>
</dbReference>
<evidence type="ECO:0000313" key="2">
    <source>
        <dbReference type="Proteomes" id="UP000887567"/>
    </source>
</evidence>
<proteinExistence type="predicted"/>